<keyword evidence="1" id="KW-1185">Reference proteome</keyword>
<evidence type="ECO:0000313" key="2">
    <source>
        <dbReference type="WBParaSite" id="PSAMB.scaffold4047size15871.g23313.t1"/>
    </source>
</evidence>
<proteinExistence type="predicted"/>
<sequence>MCELCVDNVPRSWLRINGALQPKRTMICLKLLLSLLLCPEVYEHFYKSPLNANGRNLKNIERKLCETASYSRIEDFFRDIDQVFELGQTLVSPATIAVLKGVNWARQMIAFFKKENNVLIS</sequence>
<dbReference type="Proteomes" id="UP000887566">
    <property type="component" value="Unplaced"/>
</dbReference>
<reference evidence="2" key="1">
    <citation type="submission" date="2022-11" db="UniProtKB">
        <authorList>
            <consortium name="WormBaseParasite"/>
        </authorList>
    </citation>
    <scope>IDENTIFICATION</scope>
</reference>
<accession>A0A914WG35</accession>
<protein>
    <submittedName>
        <fullName evidence="2">Uncharacterized protein</fullName>
    </submittedName>
</protein>
<dbReference type="WBParaSite" id="PSAMB.scaffold4047size15871.g23313.t1">
    <property type="protein sequence ID" value="PSAMB.scaffold4047size15871.g23313.t1"/>
    <property type="gene ID" value="PSAMB.scaffold4047size15871.g23313"/>
</dbReference>
<dbReference type="AlphaFoldDB" id="A0A914WG35"/>
<organism evidence="1 2">
    <name type="scientific">Plectus sambesii</name>
    <dbReference type="NCBI Taxonomy" id="2011161"/>
    <lineage>
        <taxon>Eukaryota</taxon>
        <taxon>Metazoa</taxon>
        <taxon>Ecdysozoa</taxon>
        <taxon>Nematoda</taxon>
        <taxon>Chromadorea</taxon>
        <taxon>Plectida</taxon>
        <taxon>Plectina</taxon>
        <taxon>Plectoidea</taxon>
        <taxon>Plectidae</taxon>
        <taxon>Plectus</taxon>
    </lineage>
</organism>
<evidence type="ECO:0000313" key="1">
    <source>
        <dbReference type="Proteomes" id="UP000887566"/>
    </source>
</evidence>
<name>A0A914WG35_9BILA</name>